<dbReference type="EMBL" id="UINC01202888">
    <property type="protein sequence ID" value="SVE22902.1"/>
    <property type="molecule type" value="Genomic_DNA"/>
</dbReference>
<reference evidence="1" key="1">
    <citation type="submission" date="2018-05" db="EMBL/GenBank/DDBJ databases">
        <authorList>
            <person name="Lanie J.A."/>
            <person name="Ng W.-L."/>
            <person name="Kazmierczak K.M."/>
            <person name="Andrzejewski T.M."/>
            <person name="Davidsen T.M."/>
            <person name="Wayne K.J."/>
            <person name="Tettelin H."/>
            <person name="Glass J.I."/>
            <person name="Rusch D."/>
            <person name="Podicherti R."/>
            <person name="Tsui H.-C.T."/>
            <person name="Winkler M.E."/>
        </authorList>
    </citation>
    <scope>NUCLEOTIDE SEQUENCE</scope>
</reference>
<accession>A0A383BSL1</accession>
<proteinExistence type="predicted"/>
<evidence type="ECO:0000313" key="1">
    <source>
        <dbReference type="EMBL" id="SVE22902.1"/>
    </source>
</evidence>
<feature type="non-terminal residue" evidence="1">
    <location>
        <position position="1"/>
    </location>
</feature>
<sequence>PGAPPQSISQILEAGGWKWEFEAKPLISFLTIRPGRDYKDANGNVVPGQTERLIGLPGLAFAGWHNVDNPSISGVHFTAIGNVLEALSTENSLAVSMGLAVSFYKDQFLFGFGWDIYDNRRATKNKGSQDYIMTFKYSGLFK</sequence>
<protein>
    <submittedName>
        <fullName evidence="1">Uncharacterized protein</fullName>
    </submittedName>
</protein>
<gene>
    <name evidence="1" type="ORF">METZ01_LOCUS475756</name>
</gene>
<organism evidence="1">
    <name type="scientific">marine metagenome</name>
    <dbReference type="NCBI Taxonomy" id="408172"/>
    <lineage>
        <taxon>unclassified sequences</taxon>
        <taxon>metagenomes</taxon>
        <taxon>ecological metagenomes</taxon>
    </lineage>
</organism>
<name>A0A383BSL1_9ZZZZ</name>
<dbReference type="AlphaFoldDB" id="A0A383BSL1"/>